<gene>
    <name evidence="1" type="ORF">PECUL_23A020283</name>
</gene>
<keyword evidence="2" id="KW-1185">Reference proteome</keyword>
<dbReference type="EMBL" id="OW240912">
    <property type="protein sequence ID" value="CAH2225058.1"/>
    <property type="molecule type" value="Genomic_DNA"/>
</dbReference>
<organism evidence="1 2">
    <name type="scientific">Pelobates cultripes</name>
    <name type="common">Western spadefoot toad</name>
    <dbReference type="NCBI Taxonomy" id="61616"/>
    <lineage>
        <taxon>Eukaryota</taxon>
        <taxon>Metazoa</taxon>
        <taxon>Chordata</taxon>
        <taxon>Craniata</taxon>
        <taxon>Vertebrata</taxon>
        <taxon>Euteleostomi</taxon>
        <taxon>Amphibia</taxon>
        <taxon>Batrachia</taxon>
        <taxon>Anura</taxon>
        <taxon>Pelobatoidea</taxon>
        <taxon>Pelobatidae</taxon>
        <taxon>Pelobates</taxon>
    </lineage>
</organism>
<reference evidence="1" key="1">
    <citation type="submission" date="2022-03" db="EMBL/GenBank/DDBJ databases">
        <authorList>
            <person name="Alioto T."/>
            <person name="Alioto T."/>
            <person name="Gomez Garrido J."/>
        </authorList>
    </citation>
    <scope>NUCLEOTIDE SEQUENCE</scope>
</reference>
<dbReference type="Proteomes" id="UP001295444">
    <property type="component" value="Chromosome 01"/>
</dbReference>
<sequence>LPDRQCTKIIKKRSLMGTRRGSGDWARFRLRIAVLSEKVIAEALRITLYQRVFLICRDTPYGSCKCFSVSTTKKSIVLINQLWSAALKTQQSGEQDMC</sequence>
<protein>
    <submittedName>
        <fullName evidence="1">Uncharacterized protein</fullName>
    </submittedName>
</protein>
<feature type="non-terminal residue" evidence="1">
    <location>
        <position position="1"/>
    </location>
</feature>
<evidence type="ECO:0000313" key="2">
    <source>
        <dbReference type="Proteomes" id="UP001295444"/>
    </source>
</evidence>
<dbReference type="AlphaFoldDB" id="A0AAD1R7S4"/>
<name>A0AAD1R7S4_PELCU</name>
<accession>A0AAD1R7S4</accession>
<evidence type="ECO:0000313" key="1">
    <source>
        <dbReference type="EMBL" id="CAH2225058.1"/>
    </source>
</evidence>
<proteinExistence type="predicted"/>